<evidence type="ECO:0000256" key="3">
    <source>
        <dbReference type="ARBA" id="ARBA00014974"/>
    </source>
</evidence>
<name>A0AAV6XYR4_9LAMI</name>
<protein>
    <recommendedName>
        <fullName evidence="3">N-acetyl-D-glucosamine kinase</fullName>
        <ecNumber evidence="2">2.7.1.59</ecNumber>
    </recommendedName>
    <alternativeName>
        <fullName evidence="4">GlcNAc kinase</fullName>
    </alternativeName>
</protein>
<keyword evidence="7" id="KW-1185">Reference proteome</keyword>
<dbReference type="SUPFAM" id="SSF53067">
    <property type="entry name" value="Actin-like ATPase domain"/>
    <property type="match status" value="2"/>
</dbReference>
<evidence type="ECO:0000313" key="7">
    <source>
        <dbReference type="Proteomes" id="UP000826271"/>
    </source>
</evidence>
<accession>A0AAV6XYR4</accession>
<dbReference type="PANTHER" id="PTHR43190:SF1">
    <property type="entry name" value="N-ACETYL-D-GLUCOSAMINE KINASE"/>
    <property type="match status" value="1"/>
</dbReference>
<feature type="domain" description="ATPase BadF/BadG/BcrA/BcrD type" evidence="5">
    <location>
        <begin position="15"/>
        <end position="272"/>
    </location>
</feature>
<dbReference type="PANTHER" id="PTHR43190">
    <property type="entry name" value="N-ACETYL-D-GLUCOSAMINE KINASE"/>
    <property type="match status" value="1"/>
</dbReference>
<dbReference type="InterPro" id="IPR052519">
    <property type="entry name" value="Euk-type_GlcNAc_Kinase"/>
</dbReference>
<proteinExistence type="inferred from homology"/>
<dbReference type="Gene3D" id="3.30.420.40">
    <property type="match status" value="2"/>
</dbReference>
<comment type="similarity">
    <text evidence="1">Belongs to the eukaryotic-type N-acetylglucosamine kinase family.</text>
</comment>
<dbReference type="EMBL" id="WHWC01000003">
    <property type="protein sequence ID" value="KAG8385202.1"/>
    <property type="molecule type" value="Genomic_DNA"/>
</dbReference>
<dbReference type="InterPro" id="IPR002731">
    <property type="entry name" value="ATPase_BadF"/>
</dbReference>
<sequence>MGPQSESADDEGVILGVDGGTTNTVCVCLPLLPFSDHRQLPDPLPILGRAAAGSSNHNSVGENAARETLEQVIRETLSRAGKNHSAVRAVCLGVSGVNHPSDQNRILNWMRGIFPGHVKIYVQNDAVAALASGTMGKLHGCVLIAGTGCIAYGFTEDGREARAAGAGPVLGDWGSGYGIASQALTAVMKSHDGRGPETMLTKSILQSLGLSSPDEIIGWTYADSSWARIAALVPLVVSCAEAGDQVADEILNSAVQELALSVKAVVQRLHLAGKGMPRCLDKLIYYIPPY</sequence>
<dbReference type="InterPro" id="IPR043129">
    <property type="entry name" value="ATPase_NBD"/>
</dbReference>
<dbReference type="Pfam" id="PF01869">
    <property type="entry name" value="BcrAD_BadFG"/>
    <property type="match status" value="1"/>
</dbReference>
<dbReference type="Proteomes" id="UP000826271">
    <property type="component" value="Unassembled WGS sequence"/>
</dbReference>
<evidence type="ECO:0000256" key="2">
    <source>
        <dbReference type="ARBA" id="ARBA00012122"/>
    </source>
</evidence>
<dbReference type="GO" id="GO:0045127">
    <property type="term" value="F:N-acetylglucosamine kinase activity"/>
    <property type="evidence" value="ECO:0007669"/>
    <property type="project" value="UniProtKB-EC"/>
</dbReference>
<gene>
    <name evidence="6" type="ORF">BUALT_Bualt03G0017300</name>
</gene>
<evidence type="ECO:0000256" key="4">
    <source>
        <dbReference type="ARBA" id="ARBA00031123"/>
    </source>
</evidence>
<organism evidence="6 7">
    <name type="scientific">Buddleja alternifolia</name>
    <dbReference type="NCBI Taxonomy" id="168488"/>
    <lineage>
        <taxon>Eukaryota</taxon>
        <taxon>Viridiplantae</taxon>
        <taxon>Streptophyta</taxon>
        <taxon>Embryophyta</taxon>
        <taxon>Tracheophyta</taxon>
        <taxon>Spermatophyta</taxon>
        <taxon>Magnoliopsida</taxon>
        <taxon>eudicotyledons</taxon>
        <taxon>Gunneridae</taxon>
        <taxon>Pentapetalae</taxon>
        <taxon>asterids</taxon>
        <taxon>lamiids</taxon>
        <taxon>Lamiales</taxon>
        <taxon>Scrophulariaceae</taxon>
        <taxon>Buddlejeae</taxon>
        <taxon>Buddleja</taxon>
    </lineage>
</organism>
<comment type="caution">
    <text evidence="6">The sequence shown here is derived from an EMBL/GenBank/DDBJ whole genome shotgun (WGS) entry which is preliminary data.</text>
</comment>
<dbReference type="EC" id="2.7.1.59" evidence="2"/>
<dbReference type="AlphaFoldDB" id="A0AAV6XYR4"/>
<evidence type="ECO:0000259" key="5">
    <source>
        <dbReference type="Pfam" id="PF01869"/>
    </source>
</evidence>
<evidence type="ECO:0000313" key="6">
    <source>
        <dbReference type="EMBL" id="KAG8385202.1"/>
    </source>
</evidence>
<reference evidence="6" key="1">
    <citation type="submission" date="2019-10" db="EMBL/GenBank/DDBJ databases">
        <authorList>
            <person name="Zhang R."/>
            <person name="Pan Y."/>
            <person name="Wang J."/>
            <person name="Ma R."/>
            <person name="Yu S."/>
        </authorList>
    </citation>
    <scope>NUCLEOTIDE SEQUENCE</scope>
    <source>
        <strain evidence="6">LA-IB0</strain>
        <tissue evidence="6">Leaf</tissue>
    </source>
</reference>
<dbReference type="CDD" id="cd24081">
    <property type="entry name" value="ASKHA_NBD_DdNAGK-like"/>
    <property type="match status" value="1"/>
</dbReference>
<evidence type="ECO:0000256" key="1">
    <source>
        <dbReference type="ARBA" id="ARBA00006198"/>
    </source>
</evidence>